<evidence type="ECO:0000259" key="3">
    <source>
        <dbReference type="Pfam" id="PF09394"/>
    </source>
</evidence>
<sequence length="123" mass="14154">MNCYSGNQSIDGKTHVFTLKRKCPVLFKMKVGQSLMFHAPENVSTGYTWSVAKPLQLFQVDQYEQKAKHHANADHPMLGQNAEKIYQFEAIKEGEEAIELIHARAWEKDMEPTDSWLCRIKVS</sequence>
<evidence type="ECO:0000256" key="2">
    <source>
        <dbReference type="ARBA" id="ARBA00022704"/>
    </source>
</evidence>
<evidence type="ECO:0000256" key="1">
    <source>
        <dbReference type="ARBA" id="ARBA00022690"/>
    </source>
</evidence>
<dbReference type="PANTHER" id="PTHR36530">
    <property type="entry name" value="INHIBITOR OF CYSTEINE PEPTIDASE"/>
    <property type="match status" value="1"/>
</dbReference>
<name>A0A217EGH9_9GAMM</name>
<proteinExistence type="predicted"/>
<dbReference type="PANTHER" id="PTHR36530:SF1">
    <property type="entry name" value="AMOEBIASIN-1"/>
    <property type="match status" value="1"/>
</dbReference>
<dbReference type="GO" id="GO:0004869">
    <property type="term" value="F:cysteine-type endopeptidase inhibitor activity"/>
    <property type="evidence" value="ECO:0007669"/>
    <property type="project" value="UniProtKB-KW"/>
</dbReference>
<reference evidence="5" key="1">
    <citation type="submission" date="2017-06" db="EMBL/GenBank/DDBJ databases">
        <authorList>
            <person name="Varghese N."/>
            <person name="Submissions S."/>
        </authorList>
    </citation>
    <scope>NUCLEOTIDE SEQUENCE [LARGE SCALE GENOMIC DNA]</scope>
    <source>
        <strain evidence="5">ANC 5114</strain>
    </source>
</reference>
<dbReference type="Proteomes" id="UP000243463">
    <property type="component" value="Unassembled WGS sequence"/>
</dbReference>
<dbReference type="InterPro" id="IPR052781">
    <property type="entry name" value="Cys_protease_inhibitor_I42"/>
</dbReference>
<dbReference type="InterPro" id="IPR018990">
    <property type="entry name" value="Prot_inh_I42_chagasin"/>
</dbReference>
<keyword evidence="5" id="KW-1185">Reference proteome</keyword>
<dbReference type="Pfam" id="PF09394">
    <property type="entry name" value="Inhibitor_I42"/>
    <property type="match status" value="1"/>
</dbReference>
<dbReference type="AlphaFoldDB" id="A0A217EGH9"/>
<dbReference type="SUPFAM" id="SSF141066">
    <property type="entry name" value="ICP-like"/>
    <property type="match status" value="1"/>
</dbReference>
<keyword evidence="2" id="KW-0789">Thiol protease inhibitor</keyword>
<organism evidence="4 5">
    <name type="scientific">Acinetobacter apis</name>
    <dbReference type="NCBI Taxonomy" id="1229165"/>
    <lineage>
        <taxon>Bacteria</taxon>
        <taxon>Pseudomonadati</taxon>
        <taxon>Pseudomonadota</taxon>
        <taxon>Gammaproteobacteria</taxon>
        <taxon>Moraxellales</taxon>
        <taxon>Moraxellaceae</taxon>
        <taxon>Acinetobacter</taxon>
    </lineage>
</organism>
<dbReference type="EMBL" id="FZLN01000002">
    <property type="protein sequence ID" value="SNQ29454.1"/>
    <property type="molecule type" value="Genomic_DNA"/>
</dbReference>
<gene>
    <name evidence="4" type="ORF">SAMN05444584_1408</name>
</gene>
<dbReference type="Gene3D" id="2.60.40.2020">
    <property type="match status" value="1"/>
</dbReference>
<evidence type="ECO:0000313" key="5">
    <source>
        <dbReference type="Proteomes" id="UP000243463"/>
    </source>
</evidence>
<keyword evidence="1" id="KW-0646">Protease inhibitor</keyword>
<accession>A0A217EGH9</accession>
<dbReference type="InterPro" id="IPR036331">
    <property type="entry name" value="Chagasin-like_sf"/>
</dbReference>
<protein>
    <submittedName>
        <fullName evidence="4">Inhibitor of cysteine peptidase</fullName>
    </submittedName>
</protein>
<evidence type="ECO:0000313" key="4">
    <source>
        <dbReference type="EMBL" id="SNQ29454.1"/>
    </source>
</evidence>
<feature type="domain" description="Proteinase inhibitor I42 chagasin" evidence="3">
    <location>
        <begin position="29"/>
        <end position="116"/>
    </location>
</feature>